<dbReference type="SUPFAM" id="SSF49764">
    <property type="entry name" value="HSP20-like chaperones"/>
    <property type="match status" value="1"/>
</dbReference>
<dbReference type="PANTHER" id="PTHR11527">
    <property type="entry name" value="HEAT-SHOCK PROTEIN 20 FAMILY MEMBER"/>
    <property type="match status" value="1"/>
</dbReference>
<evidence type="ECO:0000313" key="4">
    <source>
        <dbReference type="EMBL" id="MRX55176.1"/>
    </source>
</evidence>
<organism evidence="4 5">
    <name type="scientific">Metabacillus idriensis</name>
    <dbReference type="NCBI Taxonomy" id="324768"/>
    <lineage>
        <taxon>Bacteria</taxon>
        <taxon>Bacillati</taxon>
        <taxon>Bacillota</taxon>
        <taxon>Bacilli</taxon>
        <taxon>Bacillales</taxon>
        <taxon>Bacillaceae</taxon>
        <taxon>Metabacillus</taxon>
    </lineage>
</organism>
<reference evidence="4 5" key="1">
    <citation type="submission" date="2019-11" db="EMBL/GenBank/DDBJ databases">
        <title>Bacillus idriensis genome.</title>
        <authorList>
            <person name="Konopka E.N."/>
            <person name="Newman J.D."/>
        </authorList>
    </citation>
    <scope>NUCLEOTIDE SEQUENCE [LARGE SCALE GENOMIC DNA]</scope>
    <source>
        <strain evidence="4 5">DSM 19097</strain>
    </source>
</reference>
<feature type="domain" description="SHSP" evidence="3">
    <location>
        <begin position="34"/>
        <end position="128"/>
    </location>
</feature>
<evidence type="ECO:0000259" key="3">
    <source>
        <dbReference type="PROSITE" id="PS01031"/>
    </source>
</evidence>
<dbReference type="Pfam" id="PF00011">
    <property type="entry name" value="HSP20"/>
    <property type="match status" value="1"/>
</dbReference>
<evidence type="ECO:0000256" key="1">
    <source>
        <dbReference type="PROSITE-ProRule" id="PRU00285"/>
    </source>
</evidence>
<keyword evidence="5" id="KW-1185">Reference proteome</keyword>
<sequence length="128" mass="14242">MDSNGKDPMKLINDFFVSRPKNTLLGSIDDYFKQSFAPKGFQVMTEETDAAFVVKAELPGIEKEDIKLEILGEDLIITVKSAKNEKKNGKQSIPIPSSAVKRNLKANYRNGVLKITIPKKASTKIEID</sequence>
<comment type="caution">
    <text evidence="4">The sequence shown here is derived from an EMBL/GenBank/DDBJ whole genome shotgun (WGS) entry which is preliminary data.</text>
</comment>
<proteinExistence type="inferred from homology"/>
<evidence type="ECO:0000256" key="2">
    <source>
        <dbReference type="RuleBase" id="RU003616"/>
    </source>
</evidence>
<dbReference type="InterPro" id="IPR008978">
    <property type="entry name" value="HSP20-like_chaperone"/>
</dbReference>
<dbReference type="PROSITE" id="PS01031">
    <property type="entry name" value="SHSP"/>
    <property type="match status" value="1"/>
</dbReference>
<dbReference type="Gene3D" id="2.60.40.790">
    <property type="match status" value="1"/>
</dbReference>
<gene>
    <name evidence="4" type="ORF">GJU41_14450</name>
</gene>
<protein>
    <submittedName>
        <fullName evidence="4">Hsp20 family protein</fullName>
    </submittedName>
</protein>
<comment type="similarity">
    <text evidence="1 2">Belongs to the small heat shock protein (HSP20) family.</text>
</comment>
<dbReference type="InterPro" id="IPR002068">
    <property type="entry name" value="A-crystallin/Hsp20_dom"/>
</dbReference>
<dbReference type="EMBL" id="WKKF01000003">
    <property type="protein sequence ID" value="MRX55176.1"/>
    <property type="molecule type" value="Genomic_DNA"/>
</dbReference>
<dbReference type="InterPro" id="IPR031107">
    <property type="entry name" value="Small_HSP"/>
</dbReference>
<accession>A0A6I2MDS0</accession>
<evidence type="ECO:0000313" key="5">
    <source>
        <dbReference type="Proteomes" id="UP000441585"/>
    </source>
</evidence>
<dbReference type="AlphaFoldDB" id="A0A6I2MDS0"/>
<dbReference type="Proteomes" id="UP000441585">
    <property type="component" value="Unassembled WGS sequence"/>
</dbReference>
<dbReference type="RefSeq" id="WP_070879487.1">
    <property type="nucleotide sequence ID" value="NZ_CAJFZX010000004.1"/>
</dbReference>
<dbReference type="CDD" id="cd06464">
    <property type="entry name" value="ACD_sHsps-like"/>
    <property type="match status" value="1"/>
</dbReference>
<name>A0A6I2MDS0_9BACI</name>